<dbReference type="InterPro" id="IPR012337">
    <property type="entry name" value="RNaseH-like_sf"/>
</dbReference>
<sequence>MSGPIQKGIINALKALDNAKSATSLLLHPDPDLSNWENAVNLEAQFDRVVKEIRSMEMQMDSLRDSSNAWIELLARLIGDDKDNGEKEYVKFDKNEKIAERYDAATTKLRDLRDLEAMLSAAAKLHKGRADREAKADLLANPQQQAPMPPAMAAPMAAPTFTAPLYQFQPIQLDKFFGQKRKWPEFYESFKSAIGSQSISKAQKLNLLRNLLGGEARELIAGFRLEDANYETVLQLLKDTYGAPEEHIRSLHFELANLKPCRSLRETKDFLLQLERLTRELNNAGEDIEGPQVFLMLEKKLTPAFLRNILNKKGEDPANWTTTKFRDVLNEAVRKEVQIQEVLGEYGHHHQSIDRPARPATQAQAPRTRNFAANFRNRNANPAIRERTFMSSTIEEVHKRVNHNRPQQRKSQPRGLRPTQAPSTVPIRNGTAIQAGPRKPPSPCLFCNGNHWNEECQRYNTVQQRSAFVRDKGLCFKCLKSNHRASECPRPMKCYKCRQLHPAVLCQEGTNAATQSQQAPAVTERHPKQDEQKSTNPTAQSMSNAVQSSDTRALLMTTMATIFNPSRPCQSMMATVFIDPGSHRSFISNTAAKQLELTVLRTEECFLTSFGEREPKRYVSDRVAIGFLCPNGDRLIFNLNSLKFLLNNLPVLQLNTLDKQQLQQKKLFPPHESRQPDVMLGMDVWHDLHVQPIERLPSGFTICQSKIGKIISGTGRIELSQPSNVTFVLTVTDENVFTTEEDLKANEELNKFYGLNIIGMDDSSTPIDRDEVMKNFKENLSFVNNKYQIALPWNDRVAQLPTNYHQAKARLISLIRKLRTINLVDEYQAILDEQQQNSIIELVNSDHSCGPVHYLPHRAVIRTDKSTTKIRIVMDASAKPKSTPSAPSLNECLHTGPLLLKDLTGILLRFRRMEKVILADIEKAFLQLGVREQDRDATRFLWLAKPKEANLEQLKREDFRVFRFCRVSFGLTVSPFLLNATLREHLALYDTDVAQRISDNLYVDNIMMEVTPSESITQLVTEAKIIFESAGMRIREFFGSHIDELKELDSSELAKDLENTKVLGIEWKPRHDQLIFKMPIFSSPTTKRKILSHIAKVYDPLGLISPALLPAKHFLQIVQNLNFKWDDPLPEKMALDWIKLMQAWEGFGFNFRVEFPRHIATSPSEEFHCFCDASKSGLGVALYQLADTSYGKKESNLIFGKSHVKPLKVADHDSTIPKLELQALTLGVKVTKFVQTQLNFKDQQVVLWTDSQCSIERLKEERKYDRFVSNRLKKIREARFKVMHIRTDENPADIASRGTDPQSLQSSLLWRFGPAWLTKVSQWPESNVTYNPGEEIREVTEPPIVEWSNAVQQREEFVPAIQFERFSNWNRLRATAAHVIRFAVTMLQKRQNPEPTNSPLLTHGHQSEKGPLTANELEIADEWMLIETQLQHWPSESVINNLKLFKSKPLETLKCQGRLGNANLPIQSKNPIFLPAEAWTTKLIIVHYDRIHKHCGPRILLSKIREKFWIPRGRQTVQNALYSSRIGCLACKKEKLKPYAYPEAPNLPKERVNETRPFNNTGIDYFGPLKVKRGPETVKVYVALFTCLVIRAIHLEVADDYSAEAFLRVFRRFAARRGVPRVILSDQGTNFIAGAKVIKENWTTDLLTLEVQEQLAHQGITWNFNTAHAPWKGGSWERLIGITKNALRRSIGRRLLTFDEFGTLVVEIEAIVNHRPLTFESDREPDPVLRPVNFLIPYGSTETNFPSMATDPEDPDYTPNPNKLKTMLQKADSRLNSFWEIWRSEYLLSLRERANQRLNNEQQTPNEGDIVLVEEEANPRSVWSLARVLKVQIGRDNKSRSALIFHNGKEKWRAVNQLYSLEIQPEFPETDFTTFVMSNLDNDIDSVSLAGSEDEMPQPKNRFRIPKRKRAFLRPIPQQHSPLQGPRRKRRELQDSGLRKLFCAISEQEGGSKATTEAINESRAVEKAPPPVQKEFEQKMAKKQREKARTKTSDRLKQKLADLPRASAQTEAEKEEQQKERETHDQQRAEKRKEAEEAFKKPSRKEREEARSFWSAKKAELMKEKTKGRPIEDMPKHNEVLLTYCQRIYGNDSWQFLWNNGRTSRELHQLETQGWTLHDQKGKMVEPSEFLGGTRPSVNVRFKEGHYTNLTPEEMVFHGPPVPESEPEPEIIVMEEVSSSELQEENERRLQRAGHTPPLAPHIPEPEELRIECYQQSWPKGEQYVGYNILTECSGGRHESCAKCTYQQIASTRKKQLSGFEECEANSLINAMLFDLVQRLLNLRSEAVVLHEEYVMPSILTPKQLAEKFWKEQFVAKNRQLVKQAPLIDLLKQWSSSCDHFGALMQLNQFEPIKLRPISMEGNEATEFENWLENLNKFTANVASRTKAAIANQHYSNHEIICVGNLAAEELANASRTQWFTHYASDKLHLSPGPDVQHIIFCYLANESDLAKGITPYVRELAKTDIQLTVVLAKTEDKAWLKNKNECYQLAKAAKAGFFVYHRRTGEARQLTDMILAREEDEIMEIDPTPSTSAASSSGLLSRNTINMLMLISMFGLLFLQPTAAAPLRIHRASLSQNAQRFLQMVSAHYSTLTTAPPFEPTSTLSTALPPVTSSWYSTKTQTEMMTSTKTSPWTTTTWTPMATTKTSPWATTTWAPITTTRQRWTPTTSASTRTTRRTRIQYVTRSRSQHTDATAPPGTSKSAKSAKRDLGTNRDGADVFWCSDRGSTIWELKGPESSPFCRPPPSLTAEWHNLAIELYAKSIRPEQIGSAWHCSVKRTTENYYTNLLADKFVTIVKEFPPVNKRICKQMALHQECPYAKSEMINHEGQLWSTNDELNVNFPGPISGLFKGEQTSTATNCFVQPATVFIKRQTLQMLSPVHQVQNCQYSAEFCQLPDNTTLIWKSTCSGDECKMCDYEQAEIISGKFTASYGETVATWISDDHQKALTFAKKAPELIACDGVRIVLSEQNFGIAKNQYDDIVSTTRRWKRGIRPEQLASQLSASQVATSVALNQLYIRECQRNSRAANPTLQARKLLRQANIQARWIGETTMEVFPCVNISLQDISYRPMNDCRLYIPVTAHFPDRAIAAFLDPELRIISLTAQQASCNSYRFHHLQLRSNPNIWLWIDTRTGTARRMPKDYVHELYETTINQTNSNLELHPLIFHAWQLDNESDATRFPHINEFINSEQFKEKLEQHVTARTEALGALKGGIEGLTVRWLKSLVDEAITWWIRVACVYSTFLMLRDIILPCLLAYLLNPIRVTLLSLVGVRQHPKLRPTVSKPLGIEEGMPLREMPRTPKSPARRAEHRSMSPIKLDMIARTARYQQPRTQSHLDLTEDTPFGRPRRKEF</sequence>
<keyword evidence="6" id="KW-1185">Reference proteome</keyword>
<proteinExistence type="predicted"/>
<dbReference type="PROSITE" id="PS50158">
    <property type="entry name" value="ZF_CCHC"/>
    <property type="match status" value="1"/>
</dbReference>
<feature type="compositionally biased region" description="Low complexity" evidence="2">
    <location>
        <begin position="358"/>
        <end position="369"/>
    </location>
</feature>
<reference evidence="5 6" key="1">
    <citation type="submission" date="2024-10" db="EMBL/GenBank/DDBJ databases">
        <authorList>
            <person name="Kim D."/>
        </authorList>
    </citation>
    <scope>NUCLEOTIDE SEQUENCE [LARGE SCALE GENOMIC DNA]</scope>
    <source>
        <strain evidence="5">BH-2024</strain>
    </source>
</reference>
<evidence type="ECO:0008006" key="7">
    <source>
        <dbReference type="Google" id="ProtNLM"/>
    </source>
</evidence>
<feature type="region of interest" description="Disordered" evidence="2">
    <location>
        <begin position="398"/>
        <end position="440"/>
    </location>
</feature>
<dbReference type="GO" id="GO:0042575">
    <property type="term" value="C:DNA polymerase complex"/>
    <property type="evidence" value="ECO:0007669"/>
    <property type="project" value="UniProtKB-ARBA"/>
</dbReference>
<feature type="compositionally biased region" description="Basic residues" evidence="2">
    <location>
        <begin position="1901"/>
        <end position="1912"/>
    </location>
</feature>
<dbReference type="PROSITE" id="PS50994">
    <property type="entry name" value="INTEGRASE"/>
    <property type="match status" value="1"/>
</dbReference>
<dbReference type="InterPro" id="IPR005312">
    <property type="entry name" value="DUF1759"/>
</dbReference>
<dbReference type="InterPro" id="IPR008737">
    <property type="entry name" value="DUF1758"/>
</dbReference>
<keyword evidence="1" id="KW-0479">Metal-binding</keyword>
<organism evidence="5 6">
    <name type="scientific">Heterodera trifolii</name>
    <dbReference type="NCBI Taxonomy" id="157864"/>
    <lineage>
        <taxon>Eukaryota</taxon>
        <taxon>Metazoa</taxon>
        <taxon>Ecdysozoa</taxon>
        <taxon>Nematoda</taxon>
        <taxon>Chromadorea</taxon>
        <taxon>Rhabditida</taxon>
        <taxon>Tylenchina</taxon>
        <taxon>Tylenchomorpha</taxon>
        <taxon>Tylenchoidea</taxon>
        <taxon>Heteroderidae</taxon>
        <taxon>Heteroderinae</taxon>
        <taxon>Heterodera</taxon>
    </lineage>
</organism>
<dbReference type="GO" id="GO:0006259">
    <property type="term" value="P:DNA metabolic process"/>
    <property type="evidence" value="ECO:0007669"/>
    <property type="project" value="UniProtKB-ARBA"/>
</dbReference>
<gene>
    <name evidence="5" type="ORF">niasHT_026148</name>
</gene>
<comment type="caution">
    <text evidence="5">The sequence shown here is derived from an EMBL/GenBank/DDBJ whole genome shotgun (WGS) entry which is preliminary data.</text>
</comment>
<feature type="region of interest" description="Disordered" evidence="2">
    <location>
        <begin position="1889"/>
        <end position="1933"/>
    </location>
</feature>
<dbReference type="GO" id="GO:0008270">
    <property type="term" value="F:zinc ion binding"/>
    <property type="evidence" value="ECO:0007669"/>
    <property type="project" value="UniProtKB-KW"/>
</dbReference>
<feature type="region of interest" description="Disordered" evidence="2">
    <location>
        <begin position="3292"/>
        <end position="3313"/>
    </location>
</feature>
<dbReference type="InterPro" id="IPR001584">
    <property type="entry name" value="Integrase_cat-core"/>
</dbReference>
<feature type="compositionally biased region" description="Basic and acidic residues" evidence="2">
    <location>
        <begin position="1987"/>
        <end position="2002"/>
    </location>
</feature>
<dbReference type="Pfam" id="PF05585">
    <property type="entry name" value="DUF1758"/>
    <property type="match status" value="1"/>
</dbReference>
<evidence type="ECO:0000259" key="4">
    <source>
        <dbReference type="PROSITE" id="PS50994"/>
    </source>
</evidence>
<dbReference type="Proteomes" id="UP001620626">
    <property type="component" value="Unassembled WGS sequence"/>
</dbReference>
<feature type="compositionally biased region" description="Basic and acidic residues" evidence="2">
    <location>
        <begin position="2011"/>
        <end position="2052"/>
    </location>
</feature>
<evidence type="ECO:0000313" key="6">
    <source>
        <dbReference type="Proteomes" id="UP001620626"/>
    </source>
</evidence>
<feature type="region of interest" description="Disordered" evidence="2">
    <location>
        <begin position="3327"/>
        <end position="3352"/>
    </location>
</feature>
<feature type="region of interest" description="Disordered" evidence="2">
    <location>
        <begin position="2663"/>
        <end position="2712"/>
    </location>
</feature>
<feature type="domain" description="CCHC-type" evidence="3">
    <location>
        <begin position="475"/>
        <end position="490"/>
    </location>
</feature>
<feature type="region of interest" description="Disordered" evidence="2">
    <location>
        <begin position="347"/>
        <end position="369"/>
    </location>
</feature>
<protein>
    <recommendedName>
        <fullName evidence="7">Endonuclease</fullName>
    </recommendedName>
</protein>
<evidence type="ECO:0000256" key="1">
    <source>
        <dbReference type="PROSITE-ProRule" id="PRU00047"/>
    </source>
</evidence>
<dbReference type="SUPFAM" id="SSF53098">
    <property type="entry name" value="Ribonuclease H-like"/>
    <property type="match status" value="1"/>
</dbReference>
<accession>A0ABD2K064</accession>
<dbReference type="Pfam" id="PF05380">
    <property type="entry name" value="Peptidase_A17"/>
    <property type="match status" value="1"/>
</dbReference>
<evidence type="ECO:0000313" key="5">
    <source>
        <dbReference type="EMBL" id="KAL3096208.1"/>
    </source>
</evidence>
<feature type="compositionally biased region" description="Basic and acidic residues" evidence="2">
    <location>
        <begin position="523"/>
        <end position="533"/>
    </location>
</feature>
<feature type="region of interest" description="Disordered" evidence="2">
    <location>
        <begin position="1949"/>
        <end position="2052"/>
    </location>
</feature>
<feature type="compositionally biased region" description="Polar residues" evidence="2">
    <location>
        <begin position="534"/>
        <end position="547"/>
    </location>
</feature>
<feature type="compositionally biased region" description="Basic and acidic residues" evidence="2">
    <location>
        <begin position="347"/>
        <end position="357"/>
    </location>
</feature>
<dbReference type="InterPro" id="IPR040676">
    <property type="entry name" value="DUF5641"/>
</dbReference>
<keyword evidence="1" id="KW-0862">Zinc</keyword>
<dbReference type="InterPro" id="IPR036397">
    <property type="entry name" value="RNaseH_sf"/>
</dbReference>
<dbReference type="EMBL" id="JBICBT010000868">
    <property type="protein sequence ID" value="KAL3096208.1"/>
    <property type="molecule type" value="Genomic_DNA"/>
</dbReference>
<dbReference type="SUPFAM" id="SSF56672">
    <property type="entry name" value="DNA/RNA polymerases"/>
    <property type="match status" value="1"/>
</dbReference>
<feature type="domain" description="Integrase catalytic" evidence="4">
    <location>
        <begin position="1553"/>
        <end position="1733"/>
    </location>
</feature>
<dbReference type="Pfam" id="PF03564">
    <property type="entry name" value="DUF1759"/>
    <property type="match status" value="1"/>
</dbReference>
<dbReference type="Gene3D" id="3.30.420.10">
    <property type="entry name" value="Ribonuclease H-like superfamily/Ribonuclease H"/>
    <property type="match status" value="1"/>
</dbReference>
<dbReference type="InterPro" id="IPR008042">
    <property type="entry name" value="Retrotrans_Pao"/>
</dbReference>
<evidence type="ECO:0000256" key="2">
    <source>
        <dbReference type="SAM" id="MobiDB-lite"/>
    </source>
</evidence>
<dbReference type="InterPro" id="IPR043502">
    <property type="entry name" value="DNA/RNA_pol_sf"/>
</dbReference>
<dbReference type="Pfam" id="PF18701">
    <property type="entry name" value="DUF5641"/>
    <property type="match status" value="1"/>
</dbReference>
<dbReference type="InterPro" id="IPR001878">
    <property type="entry name" value="Znf_CCHC"/>
</dbReference>
<feature type="compositionally biased region" description="Polar residues" evidence="2">
    <location>
        <begin position="3327"/>
        <end position="3336"/>
    </location>
</feature>
<evidence type="ECO:0000259" key="3">
    <source>
        <dbReference type="PROSITE" id="PS50158"/>
    </source>
</evidence>
<feature type="compositionally biased region" description="Low complexity" evidence="2">
    <location>
        <begin position="2663"/>
        <end position="2674"/>
    </location>
</feature>
<feature type="compositionally biased region" description="Basic residues" evidence="2">
    <location>
        <begin position="400"/>
        <end position="412"/>
    </location>
</feature>
<name>A0ABD2K064_9BILA</name>
<dbReference type="PANTHER" id="PTHR47331:SF1">
    <property type="entry name" value="GAG-LIKE PROTEIN"/>
    <property type="match status" value="1"/>
</dbReference>
<feature type="region of interest" description="Disordered" evidence="2">
    <location>
        <begin position="516"/>
        <end position="547"/>
    </location>
</feature>
<dbReference type="PANTHER" id="PTHR47331">
    <property type="entry name" value="PHD-TYPE DOMAIN-CONTAINING PROTEIN"/>
    <property type="match status" value="1"/>
</dbReference>
<keyword evidence="1" id="KW-0863">Zinc-finger</keyword>